<name>A0A2W1BFV8_HELAM</name>
<organism evidence="2 3">
    <name type="scientific">Helicoverpa armigera</name>
    <name type="common">Cotton bollworm</name>
    <name type="synonym">Heliothis armigera</name>
    <dbReference type="NCBI Taxonomy" id="29058"/>
    <lineage>
        <taxon>Eukaryota</taxon>
        <taxon>Metazoa</taxon>
        <taxon>Ecdysozoa</taxon>
        <taxon>Arthropoda</taxon>
        <taxon>Hexapoda</taxon>
        <taxon>Insecta</taxon>
        <taxon>Pterygota</taxon>
        <taxon>Neoptera</taxon>
        <taxon>Endopterygota</taxon>
        <taxon>Lepidoptera</taxon>
        <taxon>Glossata</taxon>
        <taxon>Ditrysia</taxon>
        <taxon>Noctuoidea</taxon>
        <taxon>Noctuidae</taxon>
        <taxon>Heliothinae</taxon>
        <taxon>Helicoverpa</taxon>
    </lineage>
</organism>
<protein>
    <submittedName>
        <fullName evidence="2">Uncharacterized protein</fullName>
    </submittedName>
</protein>
<feature type="compositionally biased region" description="Basic and acidic residues" evidence="1">
    <location>
        <begin position="1"/>
        <end position="16"/>
    </location>
</feature>
<reference evidence="2 3" key="1">
    <citation type="journal article" date="2017" name="BMC Biol.">
        <title>Genomic innovations, transcriptional plasticity and gene loss underlying the evolution and divergence of two highly polyphagous and invasive Helicoverpa pest species.</title>
        <authorList>
            <person name="Pearce S.L."/>
            <person name="Clarke D.F."/>
            <person name="East P.D."/>
            <person name="Elfekih S."/>
            <person name="Gordon K.H."/>
            <person name="Jermiin L.S."/>
            <person name="McGaughran A."/>
            <person name="Oakeshott J.G."/>
            <person name="Papanikolaou A."/>
            <person name="Perera O.P."/>
            <person name="Rane R.V."/>
            <person name="Richards S."/>
            <person name="Tay W.T."/>
            <person name="Walsh T.K."/>
            <person name="Anderson A."/>
            <person name="Anderson C.J."/>
            <person name="Asgari S."/>
            <person name="Board P.G."/>
            <person name="Bretschneider A."/>
            <person name="Campbell P.M."/>
            <person name="Chertemps T."/>
            <person name="Christeller J.T."/>
            <person name="Coppin C.W."/>
            <person name="Downes S.J."/>
            <person name="Duan G."/>
            <person name="Farnsworth C.A."/>
            <person name="Good R.T."/>
            <person name="Han L.B."/>
            <person name="Han Y.C."/>
            <person name="Hatje K."/>
            <person name="Horne I."/>
            <person name="Huang Y.P."/>
            <person name="Hughes D.S."/>
            <person name="Jacquin-Joly E."/>
            <person name="James W."/>
            <person name="Jhangiani S."/>
            <person name="Kollmar M."/>
            <person name="Kuwar S.S."/>
            <person name="Li S."/>
            <person name="Liu N.Y."/>
            <person name="Maibeche M.T."/>
            <person name="Miller J.R."/>
            <person name="Montagne N."/>
            <person name="Perry T."/>
            <person name="Qu J."/>
            <person name="Song S.V."/>
            <person name="Sutton G.G."/>
            <person name="Vogel H."/>
            <person name="Walenz B.P."/>
            <person name="Xu W."/>
            <person name="Zhang H.J."/>
            <person name="Zou Z."/>
            <person name="Batterham P."/>
            <person name="Edwards O.R."/>
            <person name="Feyereisen R."/>
            <person name="Gibbs R.A."/>
            <person name="Heckel D.G."/>
            <person name="McGrath A."/>
            <person name="Robin C."/>
            <person name="Scherer S.E."/>
            <person name="Worley K.C."/>
            <person name="Wu Y.D."/>
        </authorList>
    </citation>
    <scope>NUCLEOTIDE SEQUENCE [LARGE SCALE GENOMIC DNA]</scope>
    <source>
        <strain evidence="2">Harm_GR_Male_#8</strain>
        <tissue evidence="2">Whole organism</tissue>
    </source>
</reference>
<feature type="region of interest" description="Disordered" evidence="1">
    <location>
        <begin position="56"/>
        <end position="104"/>
    </location>
</feature>
<gene>
    <name evidence="2" type="primary">HaOG208978</name>
    <name evidence="2" type="ORF">B5X24_HaOG208978</name>
</gene>
<evidence type="ECO:0000256" key="1">
    <source>
        <dbReference type="SAM" id="MobiDB-lite"/>
    </source>
</evidence>
<proteinExistence type="predicted"/>
<dbReference type="EMBL" id="KZ150091">
    <property type="protein sequence ID" value="PZC73678.1"/>
    <property type="molecule type" value="Genomic_DNA"/>
</dbReference>
<feature type="region of interest" description="Disordered" evidence="1">
    <location>
        <begin position="1"/>
        <end position="24"/>
    </location>
</feature>
<accession>A0A2W1BFV8</accession>
<dbReference type="Proteomes" id="UP000249218">
    <property type="component" value="Unassembled WGS sequence"/>
</dbReference>
<feature type="compositionally biased region" description="Acidic residues" evidence="1">
    <location>
        <begin position="57"/>
        <end position="66"/>
    </location>
</feature>
<sequence length="104" mass="11979">MATQSTDKRAPKRDSSGRYTNDNEQIEDWLNELEEEHEFSDFDDSVEDPNYVKENVQQEENEDLEEQNTQSSESDFNCEDEEPLSSLVCGDQDGSNYIGKNGFL</sequence>
<keyword evidence="3" id="KW-1185">Reference proteome</keyword>
<evidence type="ECO:0000313" key="2">
    <source>
        <dbReference type="EMBL" id="PZC73678.1"/>
    </source>
</evidence>
<dbReference type="AlphaFoldDB" id="A0A2W1BFV8"/>
<evidence type="ECO:0000313" key="3">
    <source>
        <dbReference type="Proteomes" id="UP000249218"/>
    </source>
</evidence>